<organism evidence="1 2">
    <name type="scientific">Pontibacillus litoralis JSM 072002</name>
    <dbReference type="NCBI Taxonomy" id="1385512"/>
    <lineage>
        <taxon>Bacteria</taxon>
        <taxon>Bacillati</taxon>
        <taxon>Bacillota</taxon>
        <taxon>Bacilli</taxon>
        <taxon>Bacillales</taxon>
        <taxon>Bacillaceae</taxon>
        <taxon>Pontibacillus</taxon>
    </lineage>
</organism>
<evidence type="ECO:0000313" key="2">
    <source>
        <dbReference type="Proteomes" id="UP000030401"/>
    </source>
</evidence>
<dbReference type="EMBL" id="AVPG01000029">
    <property type="protein sequence ID" value="KGX84914.1"/>
    <property type="molecule type" value="Genomic_DNA"/>
</dbReference>
<dbReference type="STRING" id="1385512.N784_11630"/>
<accession>A0A0A5FYN9</accession>
<evidence type="ECO:0000313" key="1">
    <source>
        <dbReference type="EMBL" id="KGX84914.1"/>
    </source>
</evidence>
<sequence length="156" mass="17714">MLIISFFVLLVGCNNEEKDNGQENATLQSQIESLMEENKFKYQEIIDLDIVGDFIYGVSLNNNGGLDLFIVNYASGTLKWVAGPGDVTILSDKESRYAYIIQPDDPNVTQVNVFGKPAKAVTYFDEKSEDYTREIKYWKAYTEKEPSPSVVEYIKN</sequence>
<gene>
    <name evidence="1" type="ORF">N784_11630</name>
</gene>
<dbReference type="Proteomes" id="UP000030401">
    <property type="component" value="Unassembled WGS sequence"/>
</dbReference>
<comment type="caution">
    <text evidence="1">The sequence shown here is derived from an EMBL/GenBank/DDBJ whole genome shotgun (WGS) entry which is preliminary data.</text>
</comment>
<dbReference type="eggNOG" id="ENOG5033VTV">
    <property type="taxonomic scope" value="Bacteria"/>
</dbReference>
<keyword evidence="2" id="KW-1185">Reference proteome</keyword>
<name>A0A0A5FYN9_9BACI</name>
<dbReference type="AlphaFoldDB" id="A0A0A5FYN9"/>
<protein>
    <submittedName>
        <fullName evidence="1">Uncharacterized protein</fullName>
    </submittedName>
</protein>
<proteinExistence type="predicted"/>
<reference evidence="1 2" key="1">
    <citation type="submission" date="2013-08" db="EMBL/GenBank/DDBJ databases">
        <authorList>
            <person name="Huang J."/>
            <person name="Wang G."/>
        </authorList>
    </citation>
    <scope>NUCLEOTIDE SEQUENCE [LARGE SCALE GENOMIC DNA]</scope>
    <source>
        <strain evidence="1 2">JSM 072002</strain>
    </source>
</reference>